<feature type="region of interest" description="Disordered" evidence="1">
    <location>
        <begin position="62"/>
        <end position="91"/>
    </location>
</feature>
<accession>A0A812K4H6</accession>
<proteinExistence type="predicted"/>
<dbReference type="Proteomes" id="UP000604046">
    <property type="component" value="Unassembled WGS sequence"/>
</dbReference>
<protein>
    <submittedName>
        <fullName evidence="2">Uncharacterized protein</fullName>
    </submittedName>
</protein>
<dbReference type="AlphaFoldDB" id="A0A812K4H6"/>
<evidence type="ECO:0000256" key="1">
    <source>
        <dbReference type="SAM" id="MobiDB-lite"/>
    </source>
</evidence>
<gene>
    <name evidence="2" type="ORF">SNAT2548_LOCUS7657</name>
</gene>
<keyword evidence="3" id="KW-1185">Reference proteome</keyword>
<comment type="caution">
    <text evidence="2">The sequence shown here is derived from an EMBL/GenBank/DDBJ whole genome shotgun (WGS) entry which is preliminary data.</text>
</comment>
<evidence type="ECO:0000313" key="3">
    <source>
        <dbReference type="Proteomes" id="UP000604046"/>
    </source>
</evidence>
<evidence type="ECO:0000313" key="2">
    <source>
        <dbReference type="EMBL" id="CAE7216655.1"/>
    </source>
</evidence>
<organism evidence="2 3">
    <name type="scientific">Symbiodinium natans</name>
    <dbReference type="NCBI Taxonomy" id="878477"/>
    <lineage>
        <taxon>Eukaryota</taxon>
        <taxon>Sar</taxon>
        <taxon>Alveolata</taxon>
        <taxon>Dinophyceae</taxon>
        <taxon>Suessiales</taxon>
        <taxon>Symbiodiniaceae</taxon>
        <taxon>Symbiodinium</taxon>
    </lineage>
</organism>
<sequence>MSELSELQAIPFQDVFQEEKCQDHCDKYLSHVVESLGALWAQGIRPATWNAPLPVNVPQIEANDLPAPAADEEGQHEAHQTPDPAPGRMQHEDDAVTMTDEETLFVPPRLSEDELLGMPTANQLLAGQLGLPEFSSETRFLLRVEPCNA</sequence>
<reference evidence="2" key="1">
    <citation type="submission" date="2021-02" db="EMBL/GenBank/DDBJ databases">
        <authorList>
            <person name="Dougan E. K."/>
            <person name="Rhodes N."/>
            <person name="Thang M."/>
            <person name="Chan C."/>
        </authorList>
    </citation>
    <scope>NUCLEOTIDE SEQUENCE</scope>
</reference>
<dbReference type="EMBL" id="CAJNDS010000539">
    <property type="protein sequence ID" value="CAE7216655.1"/>
    <property type="molecule type" value="Genomic_DNA"/>
</dbReference>
<name>A0A812K4H6_9DINO</name>